<name>A0ABX1YRT8_9BACL</name>
<feature type="domain" description="SGNH hydrolase-type esterase" evidence="1">
    <location>
        <begin position="32"/>
        <end position="232"/>
    </location>
</feature>
<evidence type="ECO:0000259" key="1">
    <source>
        <dbReference type="Pfam" id="PF13472"/>
    </source>
</evidence>
<dbReference type="PANTHER" id="PTHR30383:SF5">
    <property type="entry name" value="SGNH HYDROLASE-TYPE ESTERASE DOMAIN-CONTAINING PROTEIN"/>
    <property type="match status" value="1"/>
</dbReference>
<dbReference type="InterPro" id="IPR013830">
    <property type="entry name" value="SGNH_hydro"/>
</dbReference>
<keyword evidence="3" id="KW-1185">Reference proteome</keyword>
<gene>
    <name evidence="2" type="ORF">GC101_33575</name>
</gene>
<reference evidence="2 3" key="1">
    <citation type="submission" date="2019-10" db="EMBL/GenBank/DDBJ databases">
        <title>Description of Paenibacillus terricola sp. nov.</title>
        <authorList>
            <person name="Carlier A."/>
            <person name="Qi S."/>
        </authorList>
    </citation>
    <scope>NUCLEOTIDE SEQUENCE [LARGE SCALE GENOMIC DNA]</scope>
    <source>
        <strain evidence="2 3">LMG 31459</strain>
    </source>
</reference>
<dbReference type="EMBL" id="WHOB01000097">
    <property type="protein sequence ID" value="NOU83785.1"/>
    <property type="molecule type" value="Genomic_DNA"/>
</dbReference>
<organism evidence="2 3">
    <name type="scientific">Paenibacillus phytohabitans</name>
    <dbReference type="NCBI Taxonomy" id="2654978"/>
    <lineage>
        <taxon>Bacteria</taxon>
        <taxon>Bacillati</taxon>
        <taxon>Bacillota</taxon>
        <taxon>Bacilli</taxon>
        <taxon>Bacillales</taxon>
        <taxon>Paenibacillaceae</taxon>
        <taxon>Paenibacillus</taxon>
    </lineage>
</organism>
<dbReference type="Proteomes" id="UP000596857">
    <property type="component" value="Unassembled WGS sequence"/>
</dbReference>
<dbReference type="PANTHER" id="PTHR30383">
    <property type="entry name" value="THIOESTERASE 1/PROTEASE 1/LYSOPHOSPHOLIPASE L1"/>
    <property type="match status" value="1"/>
</dbReference>
<evidence type="ECO:0000313" key="2">
    <source>
        <dbReference type="EMBL" id="NOU83785.1"/>
    </source>
</evidence>
<comment type="caution">
    <text evidence="2">The sequence shown here is derived from an EMBL/GenBank/DDBJ whole genome shotgun (WGS) entry which is preliminary data.</text>
</comment>
<dbReference type="InterPro" id="IPR036514">
    <property type="entry name" value="SGNH_hydro_sf"/>
</dbReference>
<dbReference type="InterPro" id="IPR051532">
    <property type="entry name" value="Ester_Hydrolysis_Enzymes"/>
</dbReference>
<sequence>MAMIRREDMLPLNINTIIDSVTKKTANLKIMFLGDSITADGLYIRLIREWLKQHRPDLAVELIPCGVPSETASSLSEAAHPFPRPCIHERLARELAAASPGVAVACYGMNDGIYHPLSEERFAAYQAGMQQLSTQIREAGAAVVLMTPPPFDAPSMNGRLQPADAADFSYLAPYKDYDKVLECYAGWLLSGECPADGIIDLRIPLLEHIRQERSLNASYSYGDGIHPDTAGHGVIARTLLRNLFDAEPDTLPGAEESGEAARGKAD</sequence>
<proteinExistence type="predicted"/>
<dbReference type="Pfam" id="PF13472">
    <property type="entry name" value="Lipase_GDSL_2"/>
    <property type="match status" value="1"/>
</dbReference>
<protein>
    <recommendedName>
        <fullName evidence="1">SGNH hydrolase-type esterase domain-containing protein</fullName>
    </recommendedName>
</protein>
<dbReference type="SUPFAM" id="SSF52266">
    <property type="entry name" value="SGNH hydrolase"/>
    <property type="match status" value="1"/>
</dbReference>
<evidence type="ECO:0000313" key="3">
    <source>
        <dbReference type="Proteomes" id="UP000596857"/>
    </source>
</evidence>
<accession>A0ABX1YRT8</accession>
<dbReference type="Gene3D" id="3.40.50.1110">
    <property type="entry name" value="SGNH hydrolase"/>
    <property type="match status" value="1"/>
</dbReference>